<reference evidence="1" key="1">
    <citation type="journal article" date="2013" name="Nature">
        <title>Draft genome of the wheat A-genome progenitor Triticum urartu.</title>
        <authorList>
            <person name="Ling H.Q."/>
            <person name="Zhao S."/>
            <person name="Liu D."/>
            <person name="Wang J."/>
            <person name="Sun H."/>
            <person name="Zhang C."/>
            <person name="Fan H."/>
            <person name="Li D."/>
            <person name="Dong L."/>
            <person name="Tao Y."/>
            <person name="Gao C."/>
            <person name="Wu H."/>
            <person name="Li Y."/>
            <person name="Cui Y."/>
            <person name="Guo X."/>
            <person name="Zheng S."/>
            <person name="Wang B."/>
            <person name="Yu K."/>
            <person name="Liang Q."/>
            <person name="Yang W."/>
            <person name="Lou X."/>
            <person name="Chen J."/>
            <person name="Feng M."/>
            <person name="Jian J."/>
            <person name="Zhang X."/>
            <person name="Luo G."/>
            <person name="Jiang Y."/>
            <person name="Liu J."/>
            <person name="Wang Z."/>
            <person name="Sha Y."/>
            <person name="Zhang B."/>
            <person name="Wu H."/>
            <person name="Tang D."/>
            <person name="Shen Q."/>
            <person name="Xue P."/>
            <person name="Zou S."/>
            <person name="Wang X."/>
            <person name="Liu X."/>
            <person name="Wang F."/>
            <person name="Yang Y."/>
            <person name="An X."/>
            <person name="Dong Z."/>
            <person name="Zhang K."/>
            <person name="Zhang X."/>
            <person name="Luo M.C."/>
            <person name="Dvorak J."/>
            <person name="Tong Y."/>
            <person name="Wang J."/>
            <person name="Yang H."/>
            <person name="Li Z."/>
            <person name="Wang D."/>
            <person name="Zhang A."/>
            <person name="Wang J."/>
        </authorList>
    </citation>
    <scope>NUCLEOTIDE SEQUENCE</scope>
</reference>
<proteinExistence type="predicted"/>
<evidence type="ECO:0000313" key="1">
    <source>
        <dbReference type="EMBL" id="EMS60510.1"/>
    </source>
</evidence>
<organism evidence="1">
    <name type="scientific">Triticum urartu</name>
    <name type="common">Red wild einkorn</name>
    <name type="synonym">Crithodium urartu</name>
    <dbReference type="NCBI Taxonomy" id="4572"/>
    <lineage>
        <taxon>Eukaryota</taxon>
        <taxon>Viridiplantae</taxon>
        <taxon>Streptophyta</taxon>
        <taxon>Embryophyta</taxon>
        <taxon>Tracheophyta</taxon>
        <taxon>Spermatophyta</taxon>
        <taxon>Magnoliopsida</taxon>
        <taxon>Liliopsida</taxon>
        <taxon>Poales</taxon>
        <taxon>Poaceae</taxon>
        <taxon>BOP clade</taxon>
        <taxon>Pooideae</taxon>
        <taxon>Triticodae</taxon>
        <taxon>Triticeae</taxon>
        <taxon>Triticinae</taxon>
        <taxon>Triticum</taxon>
    </lineage>
</organism>
<protein>
    <submittedName>
        <fullName evidence="1">Uncharacterized protein</fullName>
    </submittedName>
</protein>
<dbReference type="AlphaFoldDB" id="M8A765"/>
<name>M8A765_TRIUA</name>
<accession>M8A765</accession>
<sequence>MALLARIRPAATALGPIVSCLPLPHTRSGSRGGSPRPRPPCLLLPRRLGRVASDDHLQASTPPSFSFSQASSGLSDLPYLLQELVSHRHEFGVV</sequence>
<dbReference type="EMBL" id="KD108492">
    <property type="protein sequence ID" value="EMS60510.1"/>
    <property type="molecule type" value="Genomic_DNA"/>
</dbReference>
<gene>
    <name evidence="1" type="ORF">TRIUR3_29341</name>
</gene>